<sequence>GLFIHPNEDLPKILMDNYWQPFRLACSVSMPVQVRVVALDSLQKLIAHGLLEGSNPIAPPKNAQIKKDRRSGENTDNKQSRFSETNDLNSLDITSFENEAPAVEGIPNSTPSNFPNPARLIDDVVHTICVGFVGPHLDQTVQLQILKVLLTVVTSETCQVHGISLLKVIQTTCNIYCFSKNPIHQATAKGELTQMANLIVSRCEDYAVDMTNYENHKKEEINQSIENSKVETKQLNGFKNVKDNDGIQAENSLNPNIGNGITEWEGTIGSPSTTSEESQELYVHEPSGIMDSNSDSGHGPNIITKTNESHIVTPTDDKFDEKNIQNNQSEKLTISSDKKIKLLTLSQDIEQVQNSKISSDSKDSNAEKPDNLTRKESIQKSLLTLKTDLSIKIPPVSSESKKNIKTPNPAIPTRSHFNVLRKDLYLTFRLFCRLSMRIETNSYNEEISIRGRSLVLELILSMLDNSGPVFRGEQVYIDLIRQSLCVSLSQNGVSSNEQLFELSLSIFLLLLRYYAAPLKAELEVLFSEIYLRFLDMSNASYKQKQMVLQGLMKLCANPQTLVDLYLNYDCDISMASLFERIVHALSRVAQGRSKNASGSAMGSLIGAHASGLLLENRADLAALHEKKLKVRGLKCLVTIIKSLVEWCKDLDGNNSSGDQEPQVQQNREKLPEIIEDKTPVIFSKHPLLNVSMKSFTLLHANTSNVSVGTNDSDDHPAQYQEIMTRKQTLQAGIRLFNTKPQKGLQFLIENNFCKKDTDDVVSFLMTTPGLNKAAIGEYLGESDAEAIKVMHTFVDRMDFTGLGFVDALRSFLQTFRLPGESQKISRIMEKFADRYCETNPDIFANADTAYTLAYSVIMLNTDQHSAQVKRRMDKSEFIKNNRGINNNNDLPQEFLGAIFDNIAKNEIVLEDEQISEVAKTAINIANERERQELYDREISQMQKKSHALLSNRQTQKNTIWRSGSHFDHVKPMFAVACWPVMATLSLVFEESENLSNTSNKVNEFAQANSEAVEICLDGFMGAIRISSVFRMDVERDAFVSSLAKLTGLNHVDEMRSKNVAAIRTLLSAAHSYGEGLQKSWFIVLKTISTMERYQLIDSTTSSVSYYSDGHYNGLDYSTNRNNSTTSNGTSVDHNTPTTVSVPQLPRPSINTSRRGSLGGLMREFQSQSTIVAIDRIFANSVNLSSDAIVHFLNALCAVSLEEVDSSVTNPRMYSLQRIVEIAYYNMSRIRFEWTQIWKILQPHFNTVGCHPNQIVATFAIDSLRQLGMKFLERDELAHYNAQCEFIKPFEHIIKNTPSGGIHDLIISSLIQMISARANNIKSGWKSIFIVFGRAASDENPHLVDNAFNVIRLVYRQHMDLIGPAFGEYVNCLVEFAFNAQEESIINESIRMMQGCLKALVKDLEDPEKSEKDTNLPVVPLNKRKYQHIEEEQFFLKWFPVISGLSRLVIDYPSLATRNKALDTLFDILKSNGYLFETSYWNKILRNALLPIFEDLKETVPSQLQQTDVESKKRETTHEIWIQTTRLMAEIYARFQETFTFDTEYIVELLSLLIAMLKRKHEKLGQTAIRCFHNIIVRNGARFDAKHWEIITTTLEDIFKQTTPNEFFEVELINSIENNDRKNEGLIIKGAIGGGALVPSNTFGDVDKPKDLILSTSQQDKQSNLSKPPIPKVNDDVLYALNKCSAQLVLIQSVKELVLSHAATPWSNENVHFLTQMPAECRNRWLRCLYNSYKFAHDFNARHDLRHALWKSGYVEKMPNLAMQETLSLSVFLQILFDLYRTIGDDDPELLPPLVEKTLGVLEKFISIMTDPSVHNQPRELATWSPLVVTLFKELCVTSWDVSREDDIDSEGDVNEPKEEKKEDQSVIKTPRLLKLRKRIPDFYKLTIKMIGIDRVDVRVAMQEFLEKVGNEFLSDI</sequence>
<dbReference type="EMBL" id="CAJVPS010007181">
    <property type="protein sequence ID" value="CAG8632618.1"/>
    <property type="molecule type" value="Genomic_DNA"/>
</dbReference>
<dbReference type="InterPro" id="IPR046455">
    <property type="entry name" value="Sec7/BIG1-like_C"/>
</dbReference>
<feature type="compositionally biased region" description="Basic and acidic residues" evidence="6">
    <location>
        <begin position="70"/>
        <end position="81"/>
    </location>
</feature>
<dbReference type="GO" id="GO:0015031">
    <property type="term" value="P:protein transport"/>
    <property type="evidence" value="ECO:0007669"/>
    <property type="project" value="UniProtKB-KW"/>
</dbReference>
<dbReference type="InterPro" id="IPR035999">
    <property type="entry name" value="Sec7_dom_sf"/>
</dbReference>
<feature type="region of interest" description="Disordered" evidence="6">
    <location>
        <begin position="352"/>
        <end position="376"/>
    </location>
</feature>
<dbReference type="GO" id="GO:0005085">
    <property type="term" value="F:guanyl-nucleotide exchange factor activity"/>
    <property type="evidence" value="ECO:0007669"/>
    <property type="project" value="InterPro"/>
</dbReference>
<keyword evidence="4" id="KW-0472">Membrane</keyword>
<dbReference type="Gene3D" id="1.10.1000.11">
    <property type="entry name" value="Arf Nucleotide-binding Site Opener,domain 2"/>
    <property type="match status" value="1"/>
</dbReference>
<feature type="region of interest" description="Disordered" evidence="6">
    <location>
        <begin position="1116"/>
        <end position="1148"/>
    </location>
</feature>
<dbReference type="GO" id="GO:0030663">
    <property type="term" value="C:COPI-coated vesicle membrane"/>
    <property type="evidence" value="ECO:0007669"/>
    <property type="project" value="UniProtKB-SubCell"/>
</dbReference>
<keyword evidence="3" id="KW-0653">Protein transport</keyword>
<reference evidence="8" key="1">
    <citation type="submission" date="2021-06" db="EMBL/GenBank/DDBJ databases">
        <authorList>
            <person name="Kallberg Y."/>
            <person name="Tangrot J."/>
            <person name="Rosling A."/>
        </authorList>
    </citation>
    <scope>NUCLEOTIDE SEQUENCE</scope>
    <source>
        <strain evidence="8">FL130A</strain>
    </source>
</reference>
<feature type="region of interest" description="Disordered" evidence="6">
    <location>
        <begin position="57"/>
        <end position="84"/>
    </location>
</feature>
<dbReference type="InterPro" id="IPR015403">
    <property type="entry name" value="Mon2/Sec7/BIG1-like_HDS"/>
</dbReference>
<dbReference type="InterPro" id="IPR032629">
    <property type="entry name" value="DCB_dom"/>
</dbReference>
<dbReference type="PANTHER" id="PTHR10663:SF375">
    <property type="entry name" value="LD29171P"/>
    <property type="match status" value="1"/>
</dbReference>
<dbReference type="FunFam" id="1.10.1000.11:FF:000003">
    <property type="entry name" value="Brefeldin A-inhibited guanine nucleotide-exchange protein 1"/>
    <property type="match status" value="1"/>
</dbReference>
<dbReference type="SUPFAM" id="SSF48371">
    <property type="entry name" value="ARM repeat"/>
    <property type="match status" value="1"/>
</dbReference>
<name>A0A9N9GT36_9GLOM</name>
<keyword evidence="1" id="KW-0813">Transport</keyword>
<feature type="non-terminal residue" evidence="8">
    <location>
        <position position="1"/>
    </location>
</feature>
<dbReference type="OrthoDB" id="18431at2759"/>
<feature type="domain" description="SEC7" evidence="7">
    <location>
        <begin position="718"/>
        <end position="905"/>
    </location>
</feature>
<dbReference type="PANTHER" id="PTHR10663">
    <property type="entry name" value="GUANYL-NUCLEOTIDE EXCHANGE FACTOR"/>
    <property type="match status" value="1"/>
</dbReference>
<gene>
    <name evidence="8" type="ORF">ALEPTO_LOCUS9419</name>
</gene>
<evidence type="ECO:0000256" key="6">
    <source>
        <dbReference type="SAM" id="MobiDB-lite"/>
    </source>
</evidence>
<keyword evidence="9" id="KW-1185">Reference proteome</keyword>
<protein>
    <submittedName>
        <fullName evidence="8">9478_t:CDS:1</fullName>
    </submittedName>
</protein>
<keyword evidence="2" id="KW-0963">Cytoplasm</keyword>
<dbReference type="InterPro" id="IPR016024">
    <property type="entry name" value="ARM-type_fold"/>
</dbReference>
<dbReference type="InterPro" id="IPR000904">
    <property type="entry name" value="Sec7_dom"/>
</dbReference>
<dbReference type="FunFam" id="1.10.220.20:FF:000002">
    <property type="entry name" value="Brefeldin A-inhibited guanine nucleotide-exchange protein 1"/>
    <property type="match status" value="1"/>
</dbReference>
<evidence type="ECO:0000256" key="4">
    <source>
        <dbReference type="ARBA" id="ARBA00023136"/>
    </source>
</evidence>
<proteinExistence type="predicted"/>
<dbReference type="SUPFAM" id="SSF48425">
    <property type="entry name" value="Sec7 domain"/>
    <property type="match status" value="1"/>
</dbReference>
<accession>A0A9N9GT36</accession>
<dbReference type="Gene3D" id="1.10.220.20">
    <property type="match status" value="1"/>
</dbReference>
<evidence type="ECO:0000256" key="1">
    <source>
        <dbReference type="ARBA" id="ARBA00022448"/>
    </source>
</evidence>
<dbReference type="Pfam" id="PF09324">
    <property type="entry name" value="Sec7-like_HDS"/>
    <property type="match status" value="1"/>
</dbReference>
<comment type="caution">
    <text evidence="8">The sequence shown here is derived from an EMBL/GenBank/DDBJ whole genome shotgun (WGS) entry which is preliminary data.</text>
</comment>
<dbReference type="PROSITE" id="PS50190">
    <property type="entry name" value="SEC7"/>
    <property type="match status" value="1"/>
</dbReference>
<dbReference type="Pfam" id="PF12783">
    <property type="entry name" value="Sec7-like_HUS"/>
    <property type="match status" value="1"/>
</dbReference>
<evidence type="ECO:0000313" key="9">
    <source>
        <dbReference type="Proteomes" id="UP000789508"/>
    </source>
</evidence>
<comment type="subcellular location">
    <subcellularLocation>
        <location evidence="5">Cytoplasmic vesicle</location>
        <location evidence="5">COPI-coated vesicle membrane</location>
    </subcellularLocation>
</comment>
<dbReference type="Proteomes" id="UP000789508">
    <property type="component" value="Unassembled WGS sequence"/>
</dbReference>
<dbReference type="InterPro" id="IPR023394">
    <property type="entry name" value="Sec7_C_sf"/>
</dbReference>
<feature type="compositionally biased region" description="Polar residues" evidence="6">
    <location>
        <begin position="1131"/>
        <end position="1141"/>
    </location>
</feature>
<evidence type="ECO:0000256" key="2">
    <source>
        <dbReference type="ARBA" id="ARBA00022490"/>
    </source>
</evidence>
<dbReference type="Pfam" id="PF20252">
    <property type="entry name" value="BIG2_C"/>
    <property type="match status" value="1"/>
</dbReference>
<dbReference type="GO" id="GO:0032012">
    <property type="term" value="P:regulation of ARF protein signal transduction"/>
    <property type="evidence" value="ECO:0007669"/>
    <property type="project" value="InterPro"/>
</dbReference>
<dbReference type="Pfam" id="PF01369">
    <property type="entry name" value="Sec7"/>
    <property type="match status" value="1"/>
</dbReference>
<dbReference type="InterPro" id="IPR032691">
    <property type="entry name" value="Mon2/Sec7/BIG1-like_HUS"/>
</dbReference>
<feature type="compositionally biased region" description="Low complexity" evidence="6">
    <location>
        <begin position="1117"/>
        <end position="1130"/>
    </location>
</feature>
<evidence type="ECO:0000256" key="3">
    <source>
        <dbReference type="ARBA" id="ARBA00022927"/>
    </source>
</evidence>
<dbReference type="CDD" id="cd00171">
    <property type="entry name" value="Sec7"/>
    <property type="match status" value="1"/>
</dbReference>
<feature type="compositionally biased region" description="Basic and acidic residues" evidence="6">
    <location>
        <begin position="359"/>
        <end position="376"/>
    </location>
</feature>
<organism evidence="8 9">
    <name type="scientific">Ambispora leptoticha</name>
    <dbReference type="NCBI Taxonomy" id="144679"/>
    <lineage>
        <taxon>Eukaryota</taxon>
        <taxon>Fungi</taxon>
        <taxon>Fungi incertae sedis</taxon>
        <taxon>Mucoromycota</taxon>
        <taxon>Glomeromycotina</taxon>
        <taxon>Glomeromycetes</taxon>
        <taxon>Archaeosporales</taxon>
        <taxon>Ambisporaceae</taxon>
        <taxon>Ambispora</taxon>
    </lineage>
</organism>
<feature type="compositionally biased region" description="Polar residues" evidence="6">
    <location>
        <begin position="303"/>
        <end position="312"/>
    </location>
</feature>
<evidence type="ECO:0000256" key="5">
    <source>
        <dbReference type="ARBA" id="ARBA00060451"/>
    </source>
</evidence>
<dbReference type="SMART" id="SM00222">
    <property type="entry name" value="Sec7"/>
    <property type="match status" value="1"/>
</dbReference>
<dbReference type="Pfam" id="PF16213">
    <property type="entry name" value="DCB"/>
    <property type="match status" value="1"/>
</dbReference>
<evidence type="ECO:0000259" key="7">
    <source>
        <dbReference type="PROSITE" id="PS50190"/>
    </source>
</evidence>
<evidence type="ECO:0000313" key="8">
    <source>
        <dbReference type="EMBL" id="CAG8632618.1"/>
    </source>
</evidence>
<feature type="region of interest" description="Disordered" evidence="6">
    <location>
        <begin position="288"/>
        <end position="321"/>
    </location>
</feature>